<organism evidence="5 6">
    <name type="scientific">Cognatiyoonia sediminum</name>
    <dbReference type="NCBI Taxonomy" id="1508389"/>
    <lineage>
        <taxon>Bacteria</taxon>
        <taxon>Pseudomonadati</taxon>
        <taxon>Pseudomonadota</taxon>
        <taxon>Alphaproteobacteria</taxon>
        <taxon>Rhodobacterales</taxon>
        <taxon>Paracoccaceae</taxon>
        <taxon>Cognatiyoonia</taxon>
    </lineage>
</organism>
<dbReference type="InterPro" id="IPR029044">
    <property type="entry name" value="Nucleotide-diphossugar_trans"/>
</dbReference>
<gene>
    <name evidence="5" type="ORF">SAMN05444003_2243</name>
</gene>
<feature type="domain" description="MobA-like NTP transferase" evidence="4">
    <location>
        <begin position="11"/>
        <end position="132"/>
    </location>
</feature>
<evidence type="ECO:0000256" key="2">
    <source>
        <dbReference type="ARBA" id="ARBA00022695"/>
    </source>
</evidence>
<evidence type="ECO:0000259" key="4">
    <source>
        <dbReference type="Pfam" id="PF12804"/>
    </source>
</evidence>
<dbReference type="Pfam" id="PF12804">
    <property type="entry name" value="NTP_transf_3"/>
    <property type="match status" value="1"/>
</dbReference>
<dbReference type="SUPFAM" id="SSF53448">
    <property type="entry name" value="Nucleotide-diphospho-sugar transferases"/>
    <property type="match status" value="1"/>
</dbReference>
<protein>
    <submittedName>
        <fullName evidence="5">MurNAc alpha-1-phosphate uridylyltransferase</fullName>
    </submittedName>
</protein>
<sequence length="233" mass="25370">MGDQKLNIPMLIYAAGMGTRMRELTKDQPKPLIKVAGRALIDHAMDAAASEHISKIVVNTQFKASQIHTHPFERPVLFSDETQLLETGGGLKNALPLLDSEVTATLNSDAVWSGSNPTRFALSHWHSSMAALLLVAEKSTVVGHKGSGDFDMTADGRLIRGSRYIFTGLQITQTALYAEMNAKKFSSNVIWDQQILDGTLFGAVYPGHWCDVGYPEAIPLAEDMLNGIIASDE</sequence>
<dbReference type="STRING" id="1508389.SAMN05444003_2243"/>
<dbReference type="InterPro" id="IPR050065">
    <property type="entry name" value="GlmU-like"/>
</dbReference>
<dbReference type="AlphaFoldDB" id="A0A1M5QPW3"/>
<dbReference type="EMBL" id="FQXB01000003">
    <property type="protein sequence ID" value="SHH15978.1"/>
    <property type="molecule type" value="Genomic_DNA"/>
</dbReference>
<proteinExistence type="predicted"/>
<dbReference type="RefSeq" id="WP_072901112.1">
    <property type="nucleotide sequence ID" value="NZ_FQXB01000003.1"/>
</dbReference>
<dbReference type="CDD" id="cd06422">
    <property type="entry name" value="NTP_transferase_like_1"/>
    <property type="match status" value="1"/>
</dbReference>
<name>A0A1M5QPW3_9RHOB</name>
<reference evidence="5 6" key="1">
    <citation type="submission" date="2016-11" db="EMBL/GenBank/DDBJ databases">
        <authorList>
            <person name="Jaros S."/>
            <person name="Januszkiewicz K."/>
            <person name="Wedrychowicz H."/>
        </authorList>
    </citation>
    <scope>NUCLEOTIDE SEQUENCE [LARGE SCALE GENOMIC DNA]</scope>
    <source>
        <strain evidence="5 6">DSM 28715</strain>
    </source>
</reference>
<dbReference type="InterPro" id="IPR025877">
    <property type="entry name" value="MobA-like_NTP_Trfase"/>
</dbReference>
<evidence type="ECO:0000256" key="1">
    <source>
        <dbReference type="ARBA" id="ARBA00022679"/>
    </source>
</evidence>
<keyword evidence="6" id="KW-1185">Reference proteome</keyword>
<accession>A0A1M5QPW3</accession>
<dbReference type="Gene3D" id="3.90.550.10">
    <property type="entry name" value="Spore Coat Polysaccharide Biosynthesis Protein SpsA, Chain A"/>
    <property type="match status" value="1"/>
</dbReference>
<dbReference type="PANTHER" id="PTHR43584:SF8">
    <property type="entry name" value="N-ACETYLMURAMATE ALPHA-1-PHOSPHATE URIDYLYLTRANSFERASE"/>
    <property type="match status" value="1"/>
</dbReference>
<keyword evidence="2 5" id="KW-0548">Nucleotidyltransferase</keyword>
<keyword evidence="3" id="KW-0460">Magnesium</keyword>
<dbReference type="Proteomes" id="UP000184074">
    <property type="component" value="Unassembled WGS sequence"/>
</dbReference>
<keyword evidence="1 5" id="KW-0808">Transferase</keyword>
<evidence type="ECO:0000256" key="3">
    <source>
        <dbReference type="ARBA" id="ARBA00022842"/>
    </source>
</evidence>
<dbReference type="PANTHER" id="PTHR43584">
    <property type="entry name" value="NUCLEOTIDYL TRANSFERASE"/>
    <property type="match status" value="1"/>
</dbReference>
<dbReference type="GO" id="GO:0016779">
    <property type="term" value="F:nucleotidyltransferase activity"/>
    <property type="evidence" value="ECO:0007669"/>
    <property type="project" value="UniProtKB-KW"/>
</dbReference>
<evidence type="ECO:0000313" key="6">
    <source>
        <dbReference type="Proteomes" id="UP000184074"/>
    </source>
</evidence>
<evidence type="ECO:0000313" key="5">
    <source>
        <dbReference type="EMBL" id="SHH15978.1"/>
    </source>
</evidence>